<accession>A0ABR6GPX9</accession>
<evidence type="ECO:0000313" key="3">
    <source>
        <dbReference type="Proteomes" id="UP000574369"/>
    </source>
</evidence>
<keyword evidence="3" id="KW-1185">Reference proteome</keyword>
<dbReference type="Pfam" id="PF01863">
    <property type="entry name" value="YgjP-like"/>
    <property type="match status" value="1"/>
</dbReference>
<organism evidence="2 3">
    <name type="scientific">Roseateles terrae</name>
    <dbReference type="NCBI Taxonomy" id="431060"/>
    <lineage>
        <taxon>Bacteria</taxon>
        <taxon>Pseudomonadati</taxon>
        <taxon>Pseudomonadota</taxon>
        <taxon>Betaproteobacteria</taxon>
        <taxon>Burkholderiales</taxon>
        <taxon>Sphaerotilaceae</taxon>
        <taxon>Roseateles</taxon>
    </lineage>
</organism>
<comment type="caution">
    <text evidence="2">The sequence shown here is derived from an EMBL/GenBank/DDBJ whole genome shotgun (WGS) entry which is preliminary data.</text>
</comment>
<name>A0ABR6GPX9_9BURK</name>
<evidence type="ECO:0000259" key="1">
    <source>
        <dbReference type="Pfam" id="PF01863"/>
    </source>
</evidence>
<protein>
    <recommendedName>
        <fullName evidence="1">YgjP-like metallopeptidase domain-containing protein</fullName>
    </recommendedName>
</protein>
<dbReference type="PANTHER" id="PTHR30399:SF1">
    <property type="entry name" value="UTP PYROPHOSPHATASE"/>
    <property type="match status" value="1"/>
</dbReference>
<dbReference type="EMBL" id="JACHXO010000002">
    <property type="protein sequence ID" value="MBB3194095.1"/>
    <property type="molecule type" value="Genomic_DNA"/>
</dbReference>
<dbReference type="PANTHER" id="PTHR30399">
    <property type="entry name" value="UNCHARACTERIZED PROTEIN YGJP"/>
    <property type="match status" value="1"/>
</dbReference>
<feature type="domain" description="YgjP-like metallopeptidase" evidence="1">
    <location>
        <begin position="90"/>
        <end position="152"/>
    </location>
</feature>
<dbReference type="RefSeq" id="WP_088449974.1">
    <property type="nucleotide sequence ID" value="NZ_JACHXO010000002.1"/>
</dbReference>
<evidence type="ECO:0000313" key="2">
    <source>
        <dbReference type="EMBL" id="MBB3194095.1"/>
    </source>
</evidence>
<dbReference type="Gene3D" id="3.30.2010.10">
    <property type="entry name" value="Metalloproteases ('zincins'), catalytic domain"/>
    <property type="match status" value="1"/>
</dbReference>
<dbReference type="InterPro" id="IPR053136">
    <property type="entry name" value="UTP_pyrophosphatase-like"/>
</dbReference>
<gene>
    <name evidence="2" type="ORF">FHS28_001480</name>
</gene>
<sequence length="178" mass="20345">MTMKYLQGYPPALVAQAQTLLDRGELAPMLARKYPEPHEVRSDKALFDYTQALKQRYLRNADPLSRVCYDAKLKVVQHALGTHTRATTKQGNRLKARREIRVATLFKEAPADFLKMIVVHELAHLKHLDHDKAFYQLCHHMAPDYSQLEFDLRLWLSCADVAAASPHVTPTAPDQTTR</sequence>
<reference evidence="2 3" key="1">
    <citation type="submission" date="2020-08" db="EMBL/GenBank/DDBJ databases">
        <title>Genomic Encyclopedia of Type Strains, Phase III (KMG-III): the genomes of soil and plant-associated and newly described type strains.</title>
        <authorList>
            <person name="Whitman W."/>
        </authorList>
    </citation>
    <scope>NUCLEOTIDE SEQUENCE [LARGE SCALE GENOMIC DNA]</scope>
    <source>
        <strain evidence="2 3">CECT 7247</strain>
    </source>
</reference>
<dbReference type="CDD" id="cd07344">
    <property type="entry name" value="M48_yhfN_like"/>
    <property type="match status" value="1"/>
</dbReference>
<dbReference type="InterPro" id="IPR002725">
    <property type="entry name" value="YgjP-like_metallopeptidase"/>
</dbReference>
<proteinExistence type="predicted"/>
<dbReference type="Proteomes" id="UP000574369">
    <property type="component" value="Unassembled WGS sequence"/>
</dbReference>